<dbReference type="InterPro" id="IPR001650">
    <property type="entry name" value="Helicase_C-like"/>
</dbReference>
<keyword evidence="9" id="KW-1185">Reference proteome</keyword>
<evidence type="ECO:0000313" key="8">
    <source>
        <dbReference type="EMBL" id="MFD2759103.1"/>
    </source>
</evidence>
<evidence type="ECO:0000259" key="6">
    <source>
        <dbReference type="PROSITE" id="PS51192"/>
    </source>
</evidence>
<evidence type="ECO:0000256" key="3">
    <source>
        <dbReference type="ARBA" id="ARBA00022806"/>
    </source>
</evidence>
<dbReference type="CDD" id="cd18011">
    <property type="entry name" value="DEXDc_RapA"/>
    <property type="match status" value="1"/>
</dbReference>
<dbReference type="Proteomes" id="UP001597492">
    <property type="component" value="Unassembled WGS sequence"/>
</dbReference>
<dbReference type="SMART" id="SM00487">
    <property type="entry name" value="DEXDc"/>
    <property type="match status" value="1"/>
</dbReference>
<feature type="coiled-coil region" evidence="5">
    <location>
        <begin position="863"/>
        <end position="942"/>
    </location>
</feature>
<gene>
    <name evidence="8" type="ORF">ACFSW7_12020</name>
</gene>
<dbReference type="Pfam" id="PF00271">
    <property type="entry name" value="Helicase_C"/>
    <property type="match status" value="1"/>
</dbReference>
<dbReference type="Pfam" id="PF00176">
    <property type="entry name" value="SNF2-rel_dom"/>
    <property type="match status" value="1"/>
</dbReference>
<organism evidence="8 9">
    <name type="scientific">Gulosibacter faecalis</name>
    <dbReference type="NCBI Taxonomy" id="272240"/>
    <lineage>
        <taxon>Bacteria</taxon>
        <taxon>Bacillati</taxon>
        <taxon>Actinomycetota</taxon>
        <taxon>Actinomycetes</taxon>
        <taxon>Micrococcales</taxon>
        <taxon>Microbacteriaceae</taxon>
        <taxon>Gulosibacter</taxon>
    </lineage>
</organism>
<evidence type="ECO:0000256" key="1">
    <source>
        <dbReference type="ARBA" id="ARBA00022741"/>
    </source>
</evidence>
<evidence type="ECO:0000256" key="4">
    <source>
        <dbReference type="ARBA" id="ARBA00022840"/>
    </source>
</evidence>
<dbReference type="RefSeq" id="WP_390295934.1">
    <property type="nucleotide sequence ID" value="NZ_JBHUNE010000008.1"/>
</dbReference>
<protein>
    <submittedName>
        <fullName evidence="8">SNF2-related protein</fullName>
    </submittedName>
</protein>
<feature type="domain" description="Helicase ATP-binding" evidence="6">
    <location>
        <begin position="51"/>
        <end position="215"/>
    </location>
</feature>
<dbReference type="InterPro" id="IPR027417">
    <property type="entry name" value="P-loop_NTPase"/>
</dbReference>
<dbReference type="PANTHER" id="PTHR45766">
    <property type="entry name" value="DNA ANNEALING HELICASE AND ENDONUCLEASE ZRANB3 FAMILY MEMBER"/>
    <property type="match status" value="1"/>
</dbReference>
<feature type="domain" description="Helicase C-terminal" evidence="7">
    <location>
        <begin position="411"/>
        <end position="597"/>
    </location>
</feature>
<evidence type="ECO:0000256" key="5">
    <source>
        <dbReference type="SAM" id="Coils"/>
    </source>
</evidence>
<dbReference type="InterPro" id="IPR000330">
    <property type="entry name" value="SNF2_N"/>
</dbReference>
<dbReference type="SUPFAM" id="SSF52540">
    <property type="entry name" value="P-loop containing nucleoside triphosphate hydrolases"/>
    <property type="match status" value="2"/>
</dbReference>
<accession>A0ABW5V1A4</accession>
<evidence type="ECO:0000259" key="7">
    <source>
        <dbReference type="PROSITE" id="PS51194"/>
    </source>
</evidence>
<sequence length="959" mass="108027">MAIPLTAHQAKFYAHQLERSYASDHVGKLAGLLFDAQVEPKPHQIDAALFALQTSTSPGVILADEVGLGKTIEAGIVLCQYWAERKRRILIIAPSSLRQQWRQELDEKFAIPSKLLDSKNKDQLLKPSAVLSSDVLICSYEFVLRNVDDLARHWDLVVADEAHRLRSFWRGSDAKIAQAVSEVMGSARKSLLLTATPLQNRLEELYGLVSVFDPEFFHSIEGFKERYVDHPDDYGNDDLSMRISHLAKRTLRKDAQKYIRFTERMPLTFGFMPSPAEQDLYNKVNAYLQRPTLYAFASSQRHLSALILRKRLGSSTYAVASTLEGIANRLEAELQSGRRRSNRGALVDEDMTDEELEASESALFALPSPEHAEAVEATRKEIAAEVEELRSYADLARSITVNQKAVKLLDALDQGFAKLAEIGAPQKAIIFTDSTKTQEYLASALRAGGRGEGLVLFNGANNSPEATEIYRAWLETNEGSDLITGNPSADRRKALVDEFRERGTIMIATEAAAEGINLQFCSMLVNYDLPWNPQRVEQRIGRVHRFGQQHNVIVVNFSNQGNLAEERILELLTEKFNLFTSVFGASDEVLGSIEDGLDFEKSIAAILERCRTADDINAAFDELERQYESEISQEMRSTRARVFDNLDPNVQDKLKSYDTQQDVVLNRFEQLLLRVTRRQLDSFAEFDSDGHNFTLTHAPAEGIPTGKYFFKSKPQLGAHQYRYGSDLGRFVVQTALAEKTPAANLVFSIADSDRVASAARELVGERGILTAELLTFTMRSGSDTVTESYVLSAGHTDSGKLLDAEQVEQLLDLTCVSISETEAIDTSMLQAALMQQSEQFNDEVQNRTAQFSIEQGDLVESRLKDHKAKYDAEVRKVNKEEEDARARERRTDDLSERLKLRKEAQRLARRAEALYDDFKVERDRLRQQADDYLEMIEQALKGTDEREHILTIRWAVEAA</sequence>
<proteinExistence type="predicted"/>
<keyword evidence="3" id="KW-0347">Helicase</keyword>
<dbReference type="PANTHER" id="PTHR45766:SF6">
    <property type="entry name" value="SWI_SNF-RELATED MATRIX-ASSOCIATED ACTIN-DEPENDENT REGULATOR OF CHROMATIN SUBFAMILY A-LIKE PROTEIN 1"/>
    <property type="match status" value="1"/>
</dbReference>
<evidence type="ECO:0000256" key="2">
    <source>
        <dbReference type="ARBA" id="ARBA00022801"/>
    </source>
</evidence>
<name>A0ABW5V1A4_9MICO</name>
<reference evidence="9" key="1">
    <citation type="journal article" date="2019" name="Int. J. Syst. Evol. Microbiol.">
        <title>The Global Catalogue of Microorganisms (GCM) 10K type strain sequencing project: providing services to taxonomists for standard genome sequencing and annotation.</title>
        <authorList>
            <consortium name="The Broad Institute Genomics Platform"/>
            <consortium name="The Broad Institute Genome Sequencing Center for Infectious Disease"/>
            <person name="Wu L."/>
            <person name="Ma J."/>
        </authorList>
    </citation>
    <scope>NUCLEOTIDE SEQUENCE [LARGE SCALE GENOMIC DNA]</scope>
    <source>
        <strain evidence="9">TISTR 1514</strain>
    </source>
</reference>
<keyword evidence="1" id="KW-0547">Nucleotide-binding</keyword>
<dbReference type="PROSITE" id="PS51192">
    <property type="entry name" value="HELICASE_ATP_BIND_1"/>
    <property type="match status" value="1"/>
</dbReference>
<dbReference type="SMART" id="SM00490">
    <property type="entry name" value="HELICc"/>
    <property type="match status" value="1"/>
</dbReference>
<evidence type="ECO:0000313" key="9">
    <source>
        <dbReference type="Proteomes" id="UP001597492"/>
    </source>
</evidence>
<dbReference type="InterPro" id="IPR049730">
    <property type="entry name" value="SNF2/RAD54-like_C"/>
</dbReference>
<comment type="caution">
    <text evidence="8">The sequence shown here is derived from an EMBL/GenBank/DDBJ whole genome shotgun (WGS) entry which is preliminary data.</text>
</comment>
<dbReference type="Gene3D" id="3.40.50.10810">
    <property type="entry name" value="Tandem AAA-ATPase domain"/>
    <property type="match status" value="1"/>
</dbReference>
<dbReference type="InterPro" id="IPR014001">
    <property type="entry name" value="Helicase_ATP-bd"/>
</dbReference>
<dbReference type="CDD" id="cd18793">
    <property type="entry name" value="SF2_C_SNF"/>
    <property type="match status" value="1"/>
</dbReference>
<dbReference type="PROSITE" id="PS51194">
    <property type="entry name" value="HELICASE_CTER"/>
    <property type="match status" value="1"/>
</dbReference>
<keyword evidence="4" id="KW-0067">ATP-binding</keyword>
<keyword evidence="5" id="KW-0175">Coiled coil</keyword>
<keyword evidence="2" id="KW-0378">Hydrolase</keyword>
<dbReference type="Gene3D" id="3.40.50.300">
    <property type="entry name" value="P-loop containing nucleotide triphosphate hydrolases"/>
    <property type="match status" value="1"/>
</dbReference>
<dbReference type="EMBL" id="JBHUNE010000008">
    <property type="protein sequence ID" value="MFD2759103.1"/>
    <property type="molecule type" value="Genomic_DNA"/>
</dbReference>
<dbReference type="InterPro" id="IPR038718">
    <property type="entry name" value="SNF2-like_sf"/>
</dbReference>
<dbReference type="InterPro" id="IPR057342">
    <property type="entry name" value="DEXDc_RapA"/>
</dbReference>